<dbReference type="InterPro" id="IPR032675">
    <property type="entry name" value="LRR_dom_sf"/>
</dbReference>
<reference evidence="1 2" key="1">
    <citation type="journal article" date="2016" name="Mol. Biol. Evol.">
        <title>Comparative Genomics of Early-Diverging Mushroom-Forming Fungi Provides Insights into the Origins of Lignocellulose Decay Capabilities.</title>
        <authorList>
            <person name="Nagy L.G."/>
            <person name="Riley R."/>
            <person name="Tritt A."/>
            <person name="Adam C."/>
            <person name="Daum C."/>
            <person name="Floudas D."/>
            <person name="Sun H."/>
            <person name="Yadav J.S."/>
            <person name="Pangilinan J."/>
            <person name="Larsson K.H."/>
            <person name="Matsuura K."/>
            <person name="Barry K."/>
            <person name="Labutti K."/>
            <person name="Kuo R."/>
            <person name="Ohm R.A."/>
            <person name="Bhattacharya S.S."/>
            <person name="Shirouzu T."/>
            <person name="Yoshinaga Y."/>
            <person name="Martin F.M."/>
            <person name="Grigoriev I.V."/>
            <person name="Hibbett D.S."/>
        </authorList>
    </citation>
    <scope>NUCLEOTIDE SEQUENCE [LARGE SCALE GENOMIC DNA]</scope>
    <source>
        <strain evidence="1 2">HHB12029</strain>
    </source>
</reference>
<protein>
    <recommendedName>
        <fullName evidence="3">F-box domain-containing protein</fullName>
    </recommendedName>
</protein>
<organism evidence="1 2">
    <name type="scientific">Exidia glandulosa HHB12029</name>
    <dbReference type="NCBI Taxonomy" id="1314781"/>
    <lineage>
        <taxon>Eukaryota</taxon>
        <taxon>Fungi</taxon>
        <taxon>Dikarya</taxon>
        <taxon>Basidiomycota</taxon>
        <taxon>Agaricomycotina</taxon>
        <taxon>Agaricomycetes</taxon>
        <taxon>Auriculariales</taxon>
        <taxon>Exidiaceae</taxon>
        <taxon>Exidia</taxon>
    </lineage>
</organism>
<name>A0A165KV28_EXIGL</name>
<dbReference type="Proteomes" id="UP000077266">
    <property type="component" value="Unassembled WGS sequence"/>
</dbReference>
<evidence type="ECO:0008006" key="3">
    <source>
        <dbReference type="Google" id="ProtNLM"/>
    </source>
</evidence>
<keyword evidence="2" id="KW-1185">Reference proteome</keyword>
<accession>A0A165KV28</accession>
<dbReference type="AlphaFoldDB" id="A0A165KV28"/>
<proteinExistence type="predicted"/>
<dbReference type="Gene3D" id="3.80.10.10">
    <property type="entry name" value="Ribonuclease Inhibitor"/>
    <property type="match status" value="1"/>
</dbReference>
<dbReference type="OrthoDB" id="3365698at2759"/>
<dbReference type="InParanoid" id="A0A165KV28"/>
<sequence length="521" mass="57511">MPPSTRELLHRRVEENLAAQTRVEILLRYARLERERAAAALADAQARFHDSGIAVNHLEQELATLANCTTTSRLSLLRVVMASVPDDVLRLVFQEIVDAPDKKWLHLGAGLFNNSRAKAPFAVAAVCKTWRRVACETSSLWTYLGVAHLDSMKSLPRADAQVNRMDLLISRSKTASVDILLDWGTGELGKEDDHQMQYIMTQLAQQSLRWRRVEIYPPMKTDRGIISVLKGPTPKLEQLSVVAPEDNTWDEAPQNGFFPYAPVLCELELSAVGFFPHSFTNLPSLRTLRLWEDELGTAARAYLDGAQHTLDSLYLSGTLHAVTAPIVLKRLSCVTVSGRYLGVASVPTPLLVIPHLSTLVLGSECIDPRIVPFLDHVAETTTHLTLFGSIQADMLDILCGLRNLTSLRLMRQIAYTECTTLDDDFWGHLADVEPFIWPRLSQVSVEPGVQVNPSGGHSITCLLTARNGVGRSTVAAADGNEEGPKLSRLEKVALDYEGVPHWVTAEVARLLAIQPSVDELG</sequence>
<dbReference type="EMBL" id="KV425936">
    <property type="protein sequence ID" value="KZV96936.1"/>
    <property type="molecule type" value="Genomic_DNA"/>
</dbReference>
<evidence type="ECO:0000313" key="2">
    <source>
        <dbReference type="Proteomes" id="UP000077266"/>
    </source>
</evidence>
<evidence type="ECO:0000313" key="1">
    <source>
        <dbReference type="EMBL" id="KZV96936.1"/>
    </source>
</evidence>
<dbReference type="SUPFAM" id="SSF52047">
    <property type="entry name" value="RNI-like"/>
    <property type="match status" value="1"/>
</dbReference>
<gene>
    <name evidence="1" type="ORF">EXIGLDRAFT_732010</name>
</gene>
<dbReference type="STRING" id="1314781.A0A165KV28"/>